<dbReference type="RefSeq" id="WP_142083444.1">
    <property type="nucleotide sequence ID" value="NZ_VFPT01000001.1"/>
</dbReference>
<dbReference type="OrthoDB" id="7875019at2"/>
<dbReference type="EMBL" id="VFPT01000001">
    <property type="protein sequence ID" value="TQM94604.1"/>
    <property type="molecule type" value="Genomic_DNA"/>
</dbReference>
<reference evidence="1 2" key="1">
    <citation type="submission" date="2019-06" db="EMBL/GenBank/DDBJ databases">
        <title>Genomic Encyclopedia of Archaeal and Bacterial Type Strains, Phase II (KMG-II): from individual species to whole genera.</title>
        <authorList>
            <person name="Goeker M."/>
        </authorList>
    </citation>
    <scope>NUCLEOTIDE SEQUENCE [LARGE SCALE GENOMIC DNA]</scope>
    <source>
        <strain evidence="1 2">DSM 18423</strain>
    </source>
</reference>
<gene>
    <name evidence="1" type="ORF">BD293_3287</name>
</gene>
<organism evidence="1 2">
    <name type="scientific">Roseinatronobacter monicus</name>
    <dbReference type="NCBI Taxonomy" id="393481"/>
    <lineage>
        <taxon>Bacteria</taxon>
        <taxon>Pseudomonadati</taxon>
        <taxon>Pseudomonadota</taxon>
        <taxon>Alphaproteobacteria</taxon>
        <taxon>Rhodobacterales</taxon>
        <taxon>Paracoccaceae</taxon>
        <taxon>Roseinatronobacter</taxon>
    </lineage>
</organism>
<comment type="caution">
    <text evidence="1">The sequence shown here is derived from an EMBL/GenBank/DDBJ whole genome shotgun (WGS) entry which is preliminary data.</text>
</comment>
<evidence type="ECO:0008006" key="3">
    <source>
        <dbReference type="Google" id="ProtNLM"/>
    </source>
</evidence>
<evidence type="ECO:0000313" key="2">
    <source>
        <dbReference type="Proteomes" id="UP000320582"/>
    </source>
</evidence>
<sequence>MGYHSRNGREFVGLRALRNGRQQIVYDAISGERVVVTIKGATTSAVEIDAALQEGIRAAKVFSGVLTALTARNIRFELSS</sequence>
<keyword evidence="2" id="KW-1185">Reference proteome</keyword>
<name>A0A543KHQ9_9RHOB</name>
<accession>A0A543KHQ9</accession>
<proteinExistence type="predicted"/>
<evidence type="ECO:0000313" key="1">
    <source>
        <dbReference type="EMBL" id="TQM94604.1"/>
    </source>
</evidence>
<dbReference type="AlphaFoldDB" id="A0A543KHQ9"/>
<dbReference type="Proteomes" id="UP000320582">
    <property type="component" value="Unassembled WGS sequence"/>
</dbReference>
<protein>
    <recommendedName>
        <fullName evidence="3">KTSC domain-containing protein</fullName>
    </recommendedName>
</protein>